<gene>
    <name evidence="8" type="ORF">NE237_020597</name>
</gene>
<feature type="region of interest" description="Disordered" evidence="6">
    <location>
        <begin position="68"/>
        <end position="120"/>
    </location>
</feature>
<evidence type="ECO:0000256" key="7">
    <source>
        <dbReference type="SAM" id="Phobius"/>
    </source>
</evidence>
<dbReference type="Pfam" id="PF02485">
    <property type="entry name" value="Branch"/>
    <property type="match status" value="1"/>
</dbReference>
<dbReference type="GO" id="GO:0016757">
    <property type="term" value="F:glycosyltransferase activity"/>
    <property type="evidence" value="ECO:0007669"/>
    <property type="project" value="UniProtKB-KW"/>
</dbReference>
<comment type="caution">
    <text evidence="8">The sequence shown here is derived from an EMBL/GenBank/DDBJ whole genome shotgun (WGS) entry which is preliminary data.</text>
</comment>
<keyword evidence="9" id="KW-1185">Reference proteome</keyword>
<dbReference type="PANTHER" id="PTHR31042:SF77">
    <property type="entry name" value="GLYCOSYLTRANSFERASE"/>
    <property type="match status" value="1"/>
</dbReference>
<reference evidence="8" key="1">
    <citation type="journal article" date="2023" name="Plant J.">
        <title>The genome of the king protea, Protea cynaroides.</title>
        <authorList>
            <person name="Chang J."/>
            <person name="Duong T.A."/>
            <person name="Schoeman C."/>
            <person name="Ma X."/>
            <person name="Roodt D."/>
            <person name="Barker N."/>
            <person name="Li Z."/>
            <person name="Van de Peer Y."/>
            <person name="Mizrachi E."/>
        </authorList>
    </citation>
    <scope>NUCLEOTIDE SEQUENCE</scope>
    <source>
        <tissue evidence="8">Young leaves</tissue>
    </source>
</reference>
<accession>A0A9Q0HAV9</accession>
<keyword evidence="4 7" id="KW-0472">Membrane</keyword>
<sequence>MRNEKHQQPYNISKIPNTHLQLNCVSHCLFFVIGLSLGIIGSFYLKSFLFTLQVSSISISTWLPSLSQSPSPPTSLPSPPPPAPHLLSPPPPTELLSPPPPAPHLLSPPPPTSLPSPPPPAPFPLPLPTLSIEMPRGSAIKSREENTSLIQNMDDDDQKLFAKVWLGKINGVLLPHDQKPKVAFMFLTKGPLPLAPLWEQFFRGYEGLYSIYVHPDPSFNESEVPQNSVFYGRRINSKRAEWGMMTMIDAERRLLANALLDPSNQRFVLLSESCIPLFNFTTVYSYLINSKYFFLDSFDNPRKSGRGRYNQQMSPVISISEWRKGSQWFEVNRDAAVKIVSDRKYYPVFKNYCQSPCYNDEHYIPTLINILSPEKNSNRSVTWVDWSRSGPHPGKFAQQQITMEFLNNIRFGSNCTYNNGNTTSICFLFARKFVANTLKPLLQIAPTLLGFGS</sequence>
<keyword evidence="7" id="KW-1133">Transmembrane helix</keyword>
<organism evidence="8 9">
    <name type="scientific">Protea cynaroides</name>
    <dbReference type="NCBI Taxonomy" id="273540"/>
    <lineage>
        <taxon>Eukaryota</taxon>
        <taxon>Viridiplantae</taxon>
        <taxon>Streptophyta</taxon>
        <taxon>Embryophyta</taxon>
        <taxon>Tracheophyta</taxon>
        <taxon>Spermatophyta</taxon>
        <taxon>Magnoliopsida</taxon>
        <taxon>Proteales</taxon>
        <taxon>Proteaceae</taxon>
        <taxon>Protea</taxon>
    </lineage>
</organism>
<evidence type="ECO:0000313" key="8">
    <source>
        <dbReference type="EMBL" id="KAJ4960687.1"/>
    </source>
</evidence>
<dbReference type="Proteomes" id="UP001141806">
    <property type="component" value="Unassembled WGS sequence"/>
</dbReference>
<keyword evidence="5" id="KW-0325">Glycoprotein</keyword>
<protein>
    <recommendedName>
        <fullName evidence="10">Core-2/I-branching beta-1,6-N-acetylglucosaminyltransferase family protein</fullName>
    </recommendedName>
</protein>
<dbReference type="AlphaFoldDB" id="A0A9Q0HAV9"/>
<dbReference type="GO" id="GO:0016020">
    <property type="term" value="C:membrane"/>
    <property type="evidence" value="ECO:0007669"/>
    <property type="project" value="UniProtKB-SubCell"/>
</dbReference>
<evidence type="ECO:0000256" key="4">
    <source>
        <dbReference type="ARBA" id="ARBA00023136"/>
    </source>
</evidence>
<proteinExistence type="predicted"/>
<name>A0A9Q0HAV9_9MAGN</name>
<dbReference type="OrthoDB" id="191334at2759"/>
<evidence type="ECO:0000256" key="3">
    <source>
        <dbReference type="ARBA" id="ARBA00022679"/>
    </source>
</evidence>
<dbReference type="InterPro" id="IPR003406">
    <property type="entry name" value="Glyco_trans_14"/>
</dbReference>
<dbReference type="EMBL" id="JAMYWD010000009">
    <property type="protein sequence ID" value="KAJ4960687.1"/>
    <property type="molecule type" value="Genomic_DNA"/>
</dbReference>
<comment type="subcellular location">
    <subcellularLocation>
        <location evidence="1">Membrane</location>
        <topology evidence="1">Single-pass type II membrane protein</topology>
    </subcellularLocation>
</comment>
<keyword evidence="3" id="KW-0808">Transferase</keyword>
<evidence type="ECO:0008006" key="10">
    <source>
        <dbReference type="Google" id="ProtNLM"/>
    </source>
</evidence>
<evidence type="ECO:0000256" key="6">
    <source>
        <dbReference type="SAM" id="MobiDB-lite"/>
    </source>
</evidence>
<evidence type="ECO:0000313" key="9">
    <source>
        <dbReference type="Proteomes" id="UP001141806"/>
    </source>
</evidence>
<evidence type="ECO:0000256" key="1">
    <source>
        <dbReference type="ARBA" id="ARBA00004606"/>
    </source>
</evidence>
<feature type="compositionally biased region" description="Pro residues" evidence="6">
    <location>
        <begin position="70"/>
        <end position="120"/>
    </location>
</feature>
<dbReference type="PANTHER" id="PTHR31042">
    <property type="entry name" value="CORE-2/I-BRANCHING BETA-1,6-N-ACETYLGLUCOSAMINYLTRANSFERASE FAMILY PROTEIN-RELATED"/>
    <property type="match status" value="1"/>
</dbReference>
<feature type="transmembrane region" description="Helical" evidence="7">
    <location>
        <begin position="20"/>
        <end position="45"/>
    </location>
</feature>
<keyword evidence="2" id="KW-0328">Glycosyltransferase</keyword>
<evidence type="ECO:0000256" key="2">
    <source>
        <dbReference type="ARBA" id="ARBA00022676"/>
    </source>
</evidence>
<dbReference type="PRINTS" id="PR01217">
    <property type="entry name" value="PRICHEXTENSN"/>
</dbReference>
<keyword evidence="7" id="KW-0812">Transmembrane</keyword>
<evidence type="ECO:0000256" key="5">
    <source>
        <dbReference type="ARBA" id="ARBA00023180"/>
    </source>
</evidence>
<dbReference type="InterPro" id="IPR044174">
    <property type="entry name" value="BC10-like"/>
</dbReference>